<dbReference type="Pfam" id="PF02906">
    <property type="entry name" value="Fe_hyd_lg_C"/>
    <property type="match status" value="1"/>
</dbReference>
<dbReference type="Proteomes" id="UP000324800">
    <property type="component" value="Unassembled WGS sequence"/>
</dbReference>
<dbReference type="InterPro" id="IPR009016">
    <property type="entry name" value="Fe_hydrogenase"/>
</dbReference>
<dbReference type="EMBL" id="SNRW01011158">
    <property type="protein sequence ID" value="KAA6375532.1"/>
    <property type="molecule type" value="Genomic_DNA"/>
</dbReference>
<dbReference type="InterPro" id="IPR004108">
    <property type="entry name" value="Fe_hydrogenase_lsu_C"/>
</dbReference>
<feature type="domain" description="Iron hydrogenase large subunit C-terminal" evidence="2">
    <location>
        <begin position="17"/>
        <end position="263"/>
    </location>
</feature>
<comment type="similarity">
    <text evidence="1">Belongs to the NARF family.</text>
</comment>
<dbReference type="PANTHER" id="PTHR11615">
    <property type="entry name" value="NITRATE, FORMATE, IRON DEHYDROGENASE"/>
    <property type="match status" value="1"/>
</dbReference>
<reference evidence="3 4" key="1">
    <citation type="submission" date="2019-03" db="EMBL/GenBank/DDBJ databases">
        <title>Single cell metagenomics reveals metabolic interactions within the superorganism composed of flagellate Streblomastix strix and complex community of Bacteroidetes bacteria on its surface.</title>
        <authorList>
            <person name="Treitli S.C."/>
            <person name="Kolisko M."/>
            <person name="Husnik F."/>
            <person name="Keeling P."/>
            <person name="Hampl V."/>
        </authorList>
    </citation>
    <scope>NUCLEOTIDE SEQUENCE [LARGE SCALE GENOMIC DNA]</scope>
    <source>
        <strain evidence="3">ST1C</strain>
    </source>
</reference>
<evidence type="ECO:0000256" key="1">
    <source>
        <dbReference type="ARBA" id="ARBA00006596"/>
    </source>
</evidence>
<gene>
    <name evidence="3" type="ORF">EZS28_028942</name>
</gene>
<comment type="caution">
    <text evidence="3">The sequence shown here is derived from an EMBL/GenBank/DDBJ whole genome shotgun (WGS) entry which is preliminary data.</text>
</comment>
<sequence length="296" mass="32305">MPSQIVDVLRKIRQKLNVVAMPAPSLMLQFDATTNQLKQALIKLGFSDVVEVALGADLTSINEAEEFLENVATGKQPLMTTSCCPAWVRAVSLHAPNLGTYVSSTGSPMKYTGDLVKQRYPDAITVFIGPCTAKRTEGISLENVDHVLTAEELLCIFQAAEIDPKTMLDEELGTTRIPSQEGSQYCQTQNVTQAVIVAVPKASERIKSKSQELGEDLKEIQPIFISPLDKRAFKQLRQWNDDISSVPGNLIEVMCCDGGCVGGSGNISAPQTSVARLKTILPKRPLFNDIEDIENL</sequence>
<protein>
    <submittedName>
        <fullName evidence="3">[FeFe]-hydrogenase</fullName>
    </submittedName>
</protein>
<dbReference type="InterPro" id="IPR050340">
    <property type="entry name" value="Cytosolic_Fe-S_CAF"/>
</dbReference>
<dbReference type="AlphaFoldDB" id="A0A5J4UZF0"/>
<dbReference type="SUPFAM" id="SSF53920">
    <property type="entry name" value="Fe-only hydrogenase"/>
    <property type="match status" value="1"/>
</dbReference>
<accession>A0A5J4UZF0</accession>
<proteinExistence type="inferred from homology"/>
<name>A0A5J4UZF0_9EUKA</name>
<evidence type="ECO:0000313" key="3">
    <source>
        <dbReference type="EMBL" id="KAA6375532.1"/>
    </source>
</evidence>
<dbReference type="Gene3D" id="3.40.50.1780">
    <property type="match status" value="1"/>
</dbReference>
<dbReference type="OrthoDB" id="10253113at2759"/>
<organism evidence="3 4">
    <name type="scientific">Streblomastix strix</name>
    <dbReference type="NCBI Taxonomy" id="222440"/>
    <lineage>
        <taxon>Eukaryota</taxon>
        <taxon>Metamonada</taxon>
        <taxon>Preaxostyla</taxon>
        <taxon>Oxymonadida</taxon>
        <taxon>Streblomastigidae</taxon>
        <taxon>Streblomastix</taxon>
    </lineage>
</organism>
<dbReference type="Gene3D" id="3.40.950.10">
    <property type="entry name" value="Fe-only Hydrogenase (Larger Subunit), Chain L, domain 3"/>
    <property type="match status" value="1"/>
</dbReference>
<evidence type="ECO:0000259" key="2">
    <source>
        <dbReference type="Pfam" id="PF02906"/>
    </source>
</evidence>
<evidence type="ECO:0000313" key="4">
    <source>
        <dbReference type="Proteomes" id="UP000324800"/>
    </source>
</evidence>